<dbReference type="GO" id="GO:0020037">
    <property type="term" value="F:heme binding"/>
    <property type="evidence" value="ECO:0007669"/>
    <property type="project" value="InterPro"/>
</dbReference>
<dbReference type="SUPFAM" id="SSF48264">
    <property type="entry name" value="Cytochrome P450"/>
    <property type="match status" value="1"/>
</dbReference>
<keyword evidence="7 15" id="KW-0479">Metal-binding</keyword>
<keyword evidence="6 16" id="KW-0812">Transmembrane</keyword>
<dbReference type="EMBL" id="MSFM01000004">
    <property type="protein sequence ID" value="PKY05788.1"/>
    <property type="molecule type" value="Genomic_DNA"/>
</dbReference>
<keyword evidence="10 15" id="KW-0408">Iron</keyword>
<comment type="caution">
    <text evidence="17">The sequence shown here is derived from an EMBL/GenBank/DDBJ whole genome shotgun (WGS) entry which is preliminary data.</text>
</comment>
<dbReference type="GO" id="GO:0016020">
    <property type="term" value="C:membrane"/>
    <property type="evidence" value="ECO:0007669"/>
    <property type="project" value="UniProtKB-SubCell"/>
</dbReference>
<dbReference type="InterPro" id="IPR036396">
    <property type="entry name" value="Cyt_P450_sf"/>
</dbReference>
<keyword evidence="12 16" id="KW-0472">Membrane</keyword>
<dbReference type="PRINTS" id="PR00385">
    <property type="entry name" value="P450"/>
</dbReference>
<dbReference type="InterPro" id="IPR050121">
    <property type="entry name" value="Cytochrome_P450_monoxygenase"/>
</dbReference>
<evidence type="ECO:0000256" key="14">
    <source>
        <dbReference type="ARBA" id="ARBA00069646"/>
    </source>
</evidence>
<dbReference type="PRINTS" id="PR00463">
    <property type="entry name" value="EP450I"/>
</dbReference>
<evidence type="ECO:0000256" key="7">
    <source>
        <dbReference type="ARBA" id="ARBA00022723"/>
    </source>
</evidence>
<feature type="transmembrane region" description="Helical" evidence="16">
    <location>
        <begin position="20"/>
        <end position="40"/>
    </location>
</feature>
<proteinExistence type="inferred from homology"/>
<evidence type="ECO:0000256" key="16">
    <source>
        <dbReference type="SAM" id="Phobius"/>
    </source>
</evidence>
<evidence type="ECO:0000256" key="1">
    <source>
        <dbReference type="ARBA" id="ARBA00001971"/>
    </source>
</evidence>
<dbReference type="Pfam" id="PF00067">
    <property type="entry name" value="p450"/>
    <property type="match status" value="1"/>
</dbReference>
<protein>
    <recommendedName>
        <fullName evidence="14">Cytochrome P450 monooxygenase otaC</fullName>
    </recommendedName>
</protein>
<evidence type="ECO:0000256" key="15">
    <source>
        <dbReference type="PIRSR" id="PIRSR602401-1"/>
    </source>
</evidence>
<evidence type="ECO:0000256" key="2">
    <source>
        <dbReference type="ARBA" id="ARBA00004167"/>
    </source>
</evidence>
<evidence type="ECO:0000256" key="11">
    <source>
        <dbReference type="ARBA" id="ARBA00023033"/>
    </source>
</evidence>
<accession>A0A2I1D7E7</accession>
<dbReference type="FunFam" id="1.10.630.10:FF:000069">
    <property type="entry name" value="Cytochrome P450, putative (Eurofung)"/>
    <property type="match status" value="1"/>
</dbReference>
<gene>
    <name evidence="17" type="ORF">P168DRAFT_289217</name>
</gene>
<evidence type="ECO:0000313" key="17">
    <source>
        <dbReference type="EMBL" id="PKY05788.1"/>
    </source>
</evidence>
<dbReference type="RefSeq" id="XP_024694382.1">
    <property type="nucleotide sequence ID" value="XM_024836949.1"/>
</dbReference>
<dbReference type="GeneID" id="36544473"/>
<evidence type="ECO:0000256" key="13">
    <source>
        <dbReference type="ARBA" id="ARBA00051517"/>
    </source>
</evidence>
<comment type="pathway">
    <text evidence="3">Mycotoxin biosynthesis.</text>
</comment>
<dbReference type="PANTHER" id="PTHR24305">
    <property type="entry name" value="CYTOCHROME P450"/>
    <property type="match status" value="1"/>
</dbReference>
<dbReference type="GO" id="GO:0004497">
    <property type="term" value="F:monooxygenase activity"/>
    <property type="evidence" value="ECO:0007669"/>
    <property type="project" value="UniProtKB-KW"/>
</dbReference>
<evidence type="ECO:0000256" key="9">
    <source>
        <dbReference type="ARBA" id="ARBA00023002"/>
    </source>
</evidence>
<evidence type="ECO:0000256" key="8">
    <source>
        <dbReference type="ARBA" id="ARBA00022989"/>
    </source>
</evidence>
<evidence type="ECO:0000256" key="12">
    <source>
        <dbReference type="ARBA" id="ARBA00023136"/>
    </source>
</evidence>
<dbReference type="VEuPathDB" id="FungiDB:P168DRAFT_289217"/>
<name>A0A2I1D7E7_ASPC2</name>
<dbReference type="OrthoDB" id="3945418at2759"/>
<sequence>MTVFNMDTSYLALPNMGLDLPLYGIVLVAITSAFAIQAFYRLYFHPLAKIPGPKLTAVTSLYEFYYDVICGGRFLFQIEKMHEQYGPIVRINPREIHIIDPSFYHEIYAPSTRKRDKEPSFVNTYGVPYAMVSTVKHDHHRYRRGLLTDFFSKRSVLSLSPVIEARVERLMERLEEYHENGRVVNICNAFGALTSDIITHYCYGKHWGFLEDEEFRSDIRTATNDFTAFSHANRFFPFLTPLLRSVPTKIMALLMPGKATLFEFERSIFQHFSAVIQGKVFTLTGDHNIVKRLHNPEIPAEERTLSRLQDEGFTFLVAGTETTMRALSFAAYYIYQDRAILEKLRSELREVLPTPNSKTTWPTLEKLPYLNAVINEALRLSNAAIIRLPRVAPHETLQYKEHVIPPGTPMSTSIYFVHRNPAIYPDPQKFDPDRWIKAAETGDPLHRYLVPFTKGSRICIGMNLAFLEMYLAIAYYIRRFNLEICDTDPESIRVTRERVVGFPEHGGLQIKARVTAVLED</sequence>
<dbReference type="GO" id="GO:0005506">
    <property type="term" value="F:iron ion binding"/>
    <property type="evidence" value="ECO:0007669"/>
    <property type="project" value="InterPro"/>
</dbReference>
<evidence type="ECO:0000256" key="4">
    <source>
        <dbReference type="ARBA" id="ARBA00010617"/>
    </source>
</evidence>
<reference evidence="17" key="1">
    <citation type="submission" date="2016-12" db="EMBL/GenBank/DDBJ databases">
        <title>The genomes of Aspergillus section Nigri reveals drivers in fungal speciation.</title>
        <authorList>
            <consortium name="DOE Joint Genome Institute"/>
            <person name="Vesth T.C."/>
            <person name="Nybo J."/>
            <person name="Theobald S."/>
            <person name="Brandl J."/>
            <person name="Frisvad J.C."/>
            <person name="Nielsen K.F."/>
            <person name="Lyhne E.K."/>
            <person name="Kogle M.E."/>
            <person name="Kuo A."/>
            <person name="Riley R."/>
            <person name="Clum A."/>
            <person name="Nolan M."/>
            <person name="Lipzen A."/>
            <person name="Salamov A."/>
            <person name="Henrissat B."/>
            <person name="Wiebenga A."/>
            <person name="De vries R.P."/>
            <person name="Grigoriev I.V."/>
            <person name="Mortensen U.H."/>
            <person name="Andersen M.R."/>
            <person name="Baker S.E."/>
        </authorList>
    </citation>
    <scope>NUCLEOTIDE SEQUENCE</scope>
    <source>
        <strain evidence="17">IBT 28561</strain>
    </source>
</reference>
<keyword evidence="8 16" id="KW-1133">Transmembrane helix</keyword>
<keyword evidence="9" id="KW-0560">Oxidoreductase</keyword>
<evidence type="ECO:0000256" key="5">
    <source>
        <dbReference type="ARBA" id="ARBA00022617"/>
    </source>
</evidence>
<comment type="subcellular location">
    <subcellularLocation>
        <location evidence="2">Membrane</location>
        <topology evidence="2">Single-pass membrane protein</topology>
    </subcellularLocation>
</comment>
<evidence type="ECO:0000313" key="18">
    <source>
        <dbReference type="Proteomes" id="UP000234254"/>
    </source>
</evidence>
<dbReference type="Proteomes" id="UP000234254">
    <property type="component" value="Unassembled WGS sequence"/>
</dbReference>
<dbReference type="InterPro" id="IPR002401">
    <property type="entry name" value="Cyt_P450_E_grp-I"/>
</dbReference>
<dbReference type="Gene3D" id="1.10.630.10">
    <property type="entry name" value="Cytochrome P450"/>
    <property type="match status" value="1"/>
</dbReference>
<evidence type="ECO:0000256" key="3">
    <source>
        <dbReference type="ARBA" id="ARBA00004685"/>
    </source>
</evidence>
<comment type="catalytic activity">
    <reaction evidence="13">
        <text>7-methylmellein + 3 reduced [NADPH--hemoprotein reductase] + 3 O2 = 7-carboxymellein + 3 oxidized [NADPH--hemoprotein reductase] + 4 H2O + 4 H(+)</text>
        <dbReference type="Rhea" id="RHEA:72771"/>
        <dbReference type="Rhea" id="RHEA-COMP:11964"/>
        <dbReference type="Rhea" id="RHEA-COMP:11965"/>
        <dbReference type="ChEBI" id="CHEBI:15377"/>
        <dbReference type="ChEBI" id="CHEBI:15378"/>
        <dbReference type="ChEBI" id="CHEBI:15379"/>
        <dbReference type="ChEBI" id="CHEBI:57618"/>
        <dbReference type="ChEBI" id="CHEBI:58210"/>
        <dbReference type="ChEBI" id="CHEBI:192524"/>
        <dbReference type="ChEBI" id="CHEBI:192525"/>
    </reaction>
    <physiologicalReaction direction="left-to-right" evidence="13">
        <dbReference type="Rhea" id="RHEA:72772"/>
    </physiologicalReaction>
</comment>
<dbReference type="CDD" id="cd11062">
    <property type="entry name" value="CYP58-like"/>
    <property type="match status" value="1"/>
</dbReference>
<evidence type="ECO:0000256" key="10">
    <source>
        <dbReference type="ARBA" id="ARBA00023004"/>
    </source>
</evidence>
<organism evidence="17 18">
    <name type="scientific">Aspergillus campestris (strain IBT 28561)</name>
    <dbReference type="NCBI Taxonomy" id="1392248"/>
    <lineage>
        <taxon>Eukaryota</taxon>
        <taxon>Fungi</taxon>
        <taxon>Dikarya</taxon>
        <taxon>Ascomycota</taxon>
        <taxon>Pezizomycotina</taxon>
        <taxon>Eurotiomycetes</taxon>
        <taxon>Eurotiomycetidae</taxon>
        <taxon>Eurotiales</taxon>
        <taxon>Aspergillaceae</taxon>
        <taxon>Aspergillus</taxon>
        <taxon>Aspergillus subgen. Circumdati</taxon>
    </lineage>
</organism>
<feature type="binding site" description="axial binding residue" evidence="15">
    <location>
        <position position="459"/>
    </location>
    <ligand>
        <name>heme</name>
        <dbReference type="ChEBI" id="CHEBI:30413"/>
    </ligand>
    <ligandPart>
        <name>Fe</name>
        <dbReference type="ChEBI" id="CHEBI:18248"/>
    </ligandPart>
</feature>
<keyword evidence="11" id="KW-0503">Monooxygenase</keyword>
<dbReference type="PANTHER" id="PTHR24305:SF157">
    <property type="entry name" value="N-ACETYLTRYPTOPHAN 6-HYDROXYLASE IVOC-RELATED"/>
    <property type="match status" value="1"/>
</dbReference>
<keyword evidence="18" id="KW-1185">Reference proteome</keyword>
<evidence type="ECO:0000256" key="6">
    <source>
        <dbReference type="ARBA" id="ARBA00022692"/>
    </source>
</evidence>
<comment type="cofactor">
    <cofactor evidence="1 15">
        <name>heme</name>
        <dbReference type="ChEBI" id="CHEBI:30413"/>
    </cofactor>
</comment>
<comment type="similarity">
    <text evidence="4">Belongs to the cytochrome P450 family.</text>
</comment>
<dbReference type="AlphaFoldDB" id="A0A2I1D7E7"/>
<dbReference type="GO" id="GO:0016705">
    <property type="term" value="F:oxidoreductase activity, acting on paired donors, with incorporation or reduction of molecular oxygen"/>
    <property type="evidence" value="ECO:0007669"/>
    <property type="project" value="InterPro"/>
</dbReference>
<dbReference type="InterPro" id="IPR001128">
    <property type="entry name" value="Cyt_P450"/>
</dbReference>
<keyword evidence="5 15" id="KW-0349">Heme</keyword>